<keyword evidence="3" id="KW-1185">Reference proteome</keyword>
<dbReference type="AlphaFoldDB" id="A0A2K2DSM3"/>
<dbReference type="EMBL" id="CM000880">
    <property type="protein sequence ID" value="PNT77264.1"/>
    <property type="molecule type" value="Genomic_DNA"/>
</dbReference>
<dbReference type="EnsemblPlants" id="PNT77264">
    <property type="protein sequence ID" value="PNT77264"/>
    <property type="gene ID" value="BRADI_1g60195v3"/>
</dbReference>
<accession>A0A2K2DSM3</accession>
<reference evidence="1" key="2">
    <citation type="submission" date="2017-06" db="EMBL/GenBank/DDBJ databases">
        <title>WGS assembly of Brachypodium distachyon.</title>
        <authorList>
            <consortium name="The International Brachypodium Initiative"/>
            <person name="Lucas S."/>
            <person name="Harmon-Smith M."/>
            <person name="Lail K."/>
            <person name="Tice H."/>
            <person name="Grimwood J."/>
            <person name="Bruce D."/>
            <person name="Barry K."/>
            <person name="Shu S."/>
            <person name="Lindquist E."/>
            <person name="Wang M."/>
            <person name="Pitluck S."/>
            <person name="Vogel J.P."/>
            <person name="Garvin D.F."/>
            <person name="Mockler T.C."/>
            <person name="Schmutz J."/>
            <person name="Rokhsar D."/>
            <person name="Bevan M.W."/>
        </authorList>
    </citation>
    <scope>NUCLEOTIDE SEQUENCE</scope>
    <source>
        <strain evidence="1">Bd21</strain>
    </source>
</reference>
<dbReference type="Proteomes" id="UP000008810">
    <property type="component" value="Chromosome 1"/>
</dbReference>
<evidence type="ECO:0000313" key="2">
    <source>
        <dbReference type="EnsemblPlants" id="PNT77264"/>
    </source>
</evidence>
<name>A0A2K2DSM3_BRADI</name>
<protein>
    <submittedName>
        <fullName evidence="1 2">Uncharacterized protein</fullName>
    </submittedName>
</protein>
<evidence type="ECO:0000313" key="3">
    <source>
        <dbReference type="Proteomes" id="UP000008810"/>
    </source>
</evidence>
<gene>
    <name evidence="1" type="ORF">BRADI_1g60195v3</name>
</gene>
<sequence>MTKLPWKKVVFKKFKRYSFELVKNLKSPFVVKLFARRTI</sequence>
<reference evidence="2" key="3">
    <citation type="submission" date="2018-08" db="UniProtKB">
        <authorList>
            <consortium name="EnsemblPlants"/>
        </authorList>
    </citation>
    <scope>IDENTIFICATION</scope>
    <source>
        <strain evidence="2">cv. Bd21</strain>
    </source>
</reference>
<organism evidence="1">
    <name type="scientific">Brachypodium distachyon</name>
    <name type="common">Purple false brome</name>
    <name type="synonym">Trachynia distachya</name>
    <dbReference type="NCBI Taxonomy" id="15368"/>
    <lineage>
        <taxon>Eukaryota</taxon>
        <taxon>Viridiplantae</taxon>
        <taxon>Streptophyta</taxon>
        <taxon>Embryophyta</taxon>
        <taxon>Tracheophyta</taxon>
        <taxon>Spermatophyta</taxon>
        <taxon>Magnoliopsida</taxon>
        <taxon>Liliopsida</taxon>
        <taxon>Poales</taxon>
        <taxon>Poaceae</taxon>
        <taxon>BOP clade</taxon>
        <taxon>Pooideae</taxon>
        <taxon>Stipodae</taxon>
        <taxon>Brachypodieae</taxon>
        <taxon>Brachypodium</taxon>
    </lineage>
</organism>
<dbReference type="InParanoid" id="A0A2K2DSM3"/>
<proteinExistence type="predicted"/>
<evidence type="ECO:0000313" key="1">
    <source>
        <dbReference type="EMBL" id="PNT77264.1"/>
    </source>
</evidence>
<reference evidence="1 2" key="1">
    <citation type="journal article" date="2010" name="Nature">
        <title>Genome sequencing and analysis of the model grass Brachypodium distachyon.</title>
        <authorList>
            <consortium name="International Brachypodium Initiative"/>
        </authorList>
    </citation>
    <scope>NUCLEOTIDE SEQUENCE [LARGE SCALE GENOMIC DNA]</scope>
    <source>
        <strain evidence="1 2">Bd21</strain>
    </source>
</reference>
<dbReference type="Gramene" id="PNT77264">
    <property type="protein sequence ID" value="PNT77264"/>
    <property type="gene ID" value="BRADI_1g60195v3"/>
</dbReference>